<proteinExistence type="predicted"/>
<organism evidence="1 2">
    <name type="scientific">Desulfosarcina alkanivorans</name>
    <dbReference type="NCBI Taxonomy" id="571177"/>
    <lineage>
        <taxon>Bacteria</taxon>
        <taxon>Pseudomonadati</taxon>
        <taxon>Thermodesulfobacteriota</taxon>
        <taxon>Desulfobacteria</taxon>
        <taxon>Desulfobacterales</taxon>
        <taxon>Desulfosarcinaceae</taxon>
        <taxon>Desulfosarcina</taxon>
    </lineage>
</organism>
<evidence type="ECO:0000313" key="1">
    <source>
        <dbReference type="EMBL" id="BBO67544.1"/>
    </source>
</evidence>
<name>A0A5K7YMG1_9BACT</name>
<dbReference type="Proteomes" id="UP000427906">
    <property type="component" value="Chromosome"/>
</dbReference>
<dbReference type="KEGG" id="dalk:DSCA_14740"/>
<dbReference type="RefSeq" id="WP_155315794.1">
    <property type="nucleotide sequence ID" value="NZ_AP021874.1"/>
</dbReference>
<dbReference type="AlphaFoldDB" id="A0A5K7YMG1"/>
<accession>A0A5K7YMG1</accession>
<keyword evidence="2" id="KW-1185">Reference proteome</keyword>
<dbReference type="EMBL" id="AP021874">
    <property type="protein sequence ID" value="BBO67544.1"/>
    <property type="molecule type" value="Genomic_DNA"/>
</dbReference>
<evidence type="ECO:0000313" key="2">
    <source>
        <dbReference type="Proteomes" id="UP000427906"/>
    </source>
</evidence>
<reference evidence="1 2" key="1">
    <citation type="submission" date="2019-11" db="EMBL/GenBank/DDBJ databases">
        <title>Comparative genomics of hydrocarbon-degrading Desulfosarcina strains.</title>
        <authorList>
            <person name="Watanabe M."/>
            <person name="Kojima H."/>
            <person name="Fukui M."/>
        </authorList>
    </citation>
    <scope>NUCLEOTIDE SEQUENCE [LARGE SCALE GENOMIC DNA]</scope>
    <source>
        <strain evidence="1 2">PL12</strain>
    </source>
</reference>
<sequence>MIGKASWRIVPFRDRWLPVGGRPDPDLPCCGKNDGGPIFFAALLDFFSKAIILTAAKPEKKAVAKIRMIL</sequence>
<protein>
    <submittedName>
        <fullName evidence="1">Uncharacterized protein</fullName>
    </submittedName>
</protein>
<gene>
    <name evidence="1" type="ORF">DSCA_14740</name>
</gene>